<dbReference type="Gene3D" id="3.40.190.10">
    <property type="entry name" value="Periplasmic binding protein-like II"/>
    <property type="match status" value="2"/>
</dbReference>
<dbReference type="SUPFAM" id="SSF53850">
    <property type="entry name" value="Periplasmic binding protein-like II"/>
    <property type="match status" value="1"/>
</dbReference>
<dbReference type="Pfam" id="PF12974">
    <property type="entry name" value="Phosphonate-bd"/>
    <property type="match status" value="1"/>
</dbReference>
<gene>
    <name evidence="1" type="ORF">G4Y79_12745</name>
</gene>
<name>A0A7S8IBM0_9CHLR</name>
<protein>
    <submittedName>
        <fullName evidence="1">PhnD/SsuA/transferrin family substrate-binding protein</fullName>
    </submittedName>
</protein>
<dbReference type="EMBL" id="CP062983">
    <property type="protein sequence ID" value="QPC80580.1"/>
    <property type="molecule type" value="Genomic_DNA"/>
</dbReference>
<dbReference type="KEGG" id="pmet:G4Y79_12745"/>
<organism evidence="1 2">
    <name type="scientific">Phototrophicus methaneseepsis</name>
    <dbReference type="NCBI Taxonomy" id="2710758"/>
    <lineage>
        <taxon>Bacteria</taxon>
        <taxon>Bacillati</taxon>
        <taxon>Chloroflexota</taxon>
        <taxon>Candidatus Thermofontia</taxon>
        <taxon>Phototrophicales</taxon>
        <taxon>Phototrophicaceae</taxon>
        <taxon>Phototrophicus</taxon>
    </lineage>
</organism>
<dbReference type="AlphaFoldDB" id="A0A7S8IBM0"/>
<dbReference type="Proteomes" id="UP000594468">
    <property type="component" value="Chromosome"/>
</dbReference>
<sequence>MLLIASACGPAAVQPTLRPTVTPFSTPLPWINTPVAAGTASNPLRMVLIPADFEAAQERASDFETLLSASGVTVDLELAESQADVIRLLCENTSAEEAVVAWVDGLGYASARANLCGEAALMLSSDQTGDLHFGEQAQFIVNDEFGTESVGVLEGRTLCRLGYEDVISWLVPQLWFAQDAYDVAIIDDIEDVEDYAAIVTDVAAGRCAAGTVPASYIETLEDDEALSGVDLARISPPIPYGVLVVPPGLPAERRDPLVSVLVSAASNNERADLLAAFFGEYSIEAVDEEVLTAFNDFIAATGFNFSQASRS</sequence>
<reference evidence="1 2" key="1">
    <citation type="submission" date="2020-02" db="EMBL/GenBank/DDBJ databases">
        <authorList>
            <person name="Zheng R.K."/>
            <person name="Sun C.M."/>
        </authorList>
    </citation>
    <scope>NUCLEOTIDE SEQUENCE [LARGE SCALE GENOMIC DNA]</scope>
    <source>
        <strain evidence="2">rifampicinis</strain>
    </source>
</reference>
<accession>A0A7S8IBM0</accession>
<keyword evidence="2" id="KW-1185">Reference proteome</keyword>
<proteinExistence type="predicted"/>
<evidence type="ECO:0000313" key="1">
    <source>
        <dbReference type="EMBL" id="QPC80580.1"/>
    </source>
</evidence>
<evidence type="ECO:0000313" key="2">
    <source>
        <dbReference type="Proteomes" id="UP000594468"/>
    </source>
</evidence>